<evidence type="ECO:0000259" key="1">
    <source>
        <dbReference type="Pfam" id="PF13524"/>
    </source>
</evidence>
<dbReference type="SUPFAM" id="SSF53756">
    <property type="entry name" value="UDP-Glycosyltransferase/glycogen phosphorylase"/>
    <property type="match status" value="1"/>
</dbReference>
<evidence type="ECO:0000313" key="2">
    <source>
        <dbReference type="EMBL" id="SOB59132.1"/>
    </source>
</evidence>
<gene>
    <name evidence="2" type="ORF">DPRO_2227</name>
</gene>
<dbReference type="EMBL" id="LT907975">
    <property type="protein sequence ID" value="SOB59132.1"/>
    <property type="molecule type" value="Genomic_DNA"/>
</dbReference>
<dbReference type="Gene3D" id="3.40.50.2000">
    <property type="entry name" value="Glycogen Phosphorylase B"/>
    <property type="match status" value="1"/>
</dbReference>
<sequence>MTKGGDSGYRLAMTVIRKLCFIDPKPQLVAAAEEAGYELLLLRTGKQPFFDLAAALDEHGFEPELVMQTETLADRTIVTGLDTVDCPTMFWAMDPHLNAYWHSAYARLFDVTCSTQRHWIPRIKRQGATDVRWLPIFGRAEPWKPMAERQLDMAFVGRITPQRPARQWMVKFLREKAQGHTLSIEDNLTYTKMMELYGDSRIIPNESIFGEVNFRLFEAASCGCLVMSQDLGEEQEALFEPGREFDTYADVVELDHKLSWYLDNPRLVQAMGMAARERVLSEHLPEHRLARLVSIASEATRCRVTGVEVSKWETLTAVAMWEAGLLVQPVKTILARLADLDQDGDIVAALLRVQSGAKLNKAMSDNLKVILTNNICCDVLDVNLAGSMAALRLDEWDWAKSFWYRHLRSGPERRLAPPTDKFSLLTLWAKELKRADRVVRAGFSFNVEHHLPMSATDCLMTILSEEPEHLPTLRLLDTMLRPIMGLEQARVGFLSILTLFERTDWRLALEIALANLRSYRLESGLEELELAQSMAREQGQESLFRKALATRDRAGLLSRHLAKG</sequence>
<reference evidence="3" key="1">
    <citation type="submission" date="2017-09" db="EMBL/GenBank/DDBJ databases">
        <authorList>
            <person name="Regsiter A."/>
            <person name="William W."/>
        </authorList>
    </citation>
    <scope>NUCLEOTIDE SEQUENCE [LARGE SCALE GENOMIC DNA]</scope>
    <source>
        <strain evidence="3">500-1</strain>
    </source>
</reference>
<protein>
    <recommendedName>
        <fullName evidence="1">Spore protein YkvP/CgeB glycosyl transferase-like domain-containing protein</fullName>
    </recommendedName>
</protein>
<dbReference type="Proteomes" id="UP000219215">
    <property type="component" value="Chromosome DPRO"/>
</dbReference>
<dbReference type="InterPro" id="IPR055259">
    <property type="entry name" value="YkvP/CgeB_Glyco_trans-like"/>
</dbReference>
<keyword evidence="3" id="KW-1185">Reference proteome</keyword>
<dbReference type="Pfam" id="PF13524">
    <property type="entry name" value="Glyco_trans_1_2"/>
    <property type="match status" value="1"/>
</dbReference>
<proteinExistence type="predicted"/>
<feature type="domain" description="Spore protein YkvP/CgeB glycosyl transferase-like" evidence="1">
    <location>
        <begin position="181"/>
        <end position="293"/>
    </location>
</feature>
<dbReference type="OrthoDB" id="5464538at2"/>
<dbReference type="AlphaFoldDB" id="A0A2C8F9P0"/>
<evidence type="ECO:0000313" key="3">
    <source>
        <dbReference type="Proteomes" id="UP000219215"/>
    </source>
</evidence>
<organism evidence="2 3">
    <name type="scientific">Pseudodesulfovibrio profundus</name>
    <dbReference type="NCBI Taxonomy" id="57320"/>
    <lineage>
        <taxon>Bacteria</taxon>
        <taxon>Pseudomonadati</taxon>
        <taxon>Thermodesulfobacteriota</taxon>
        <taxon>Desulfovibrionia</taxon>
        <taxon>Desulfovibrionales</taxon>
        <taxon>Desulfovibrionaceae</taxon>
    </lineage>
</organism>
<accession>A0A2C8F9P0</accession>
<dbReference type="KEGG" id="pprf:DPRO_2227"/>
<name>A0A2C8F9P0_9BACT</name>